<comment type="caution">
    <text evidence="1">The sequence shown here is derived from an EMBL/GenBank/DDBJ whole genome shotgun (WGS) entry which is preliminary data.</text>
</comment>
<sequence length="48" mass="5420">MDKKAKIAAVVKVTSVTAEVTYQYLEAEEWSVDDTVCDIRSKRKMGLL</sequence>
<organism evidence="1 2">
    <name type="scientific">Pseudomonas asuensis</name>
    <dbReference type="NCBI Taxonomy" id="1825787"/>
    <lineage>
        <taxon>Bacteria</taxon>
        <taxon>Pseudomonadati</taxon>
        <taxon>Pseudomonadota</taxon>
        <taxon>Gammaproteobacteria</taxon>
        <taxon>Pseudomonadales</taxon>
        <taxon>Pseudomonadaceae</taxon>
        <taxon>Pseudomonas</taxon>
    </lineage>
</organism>
<evidence type="ECO:0000313" key="2">
    <source>
        <dbReference type="Proteomes" id="UP000616499"/>
    </source>
</evidence>
<proteinExistence type="predicted"/>
<evidence type="ECO:0008006" key="3">
    <source>
        <dbReference type="Google" id="ProtNLM"/>
    </source>
</evidence>
<dbReference type="RefSeq" id="WP_188867907.1">
    <property type="nucleotide sequence ID" value="NZ_BMNW01000011.1"/>
</dbReference>
<keyword evidence="2" id="KW-1185">Reference proteome</keyword>
<name>A0ABQ2H2F2_9PSED</name>
<gene>
    <name evidence="1" type="ORF">GCM10009425_40040</name>
</gene>
<dbReference type="Proteomes" id="UP000616499">
    <property type="component" value="Unassembled WGS sequence"/>
</dbReference>
<dbReference type="EMBL" id="BMNW01000011">
    <property type="protein sequence ID" value="GGM25235.1"/>
    <property type="molecule type" value="Genomic_DNA"/>
</dbReference>
<reference evidence="2" key="1">
    <citation type="journal article" date="2019" name="Int. J. Syst. Evol. Microbiol.">
        <title>The Global Catalogue of Microorganisms (GCM) 10K type strain sequencing project: providing services to taxonomists for standard genome sequencing and annotation.</title>
        <authorList>
            <consortium name="The Broad Institute Genomics Platform"/>
            <consortium name="The Broad Institute Genome Sequencing Center for Infectious Disease"/>
            <person name="Wu L."/>
            <person name="Ma J."/>
        </authorList>
    </citation>
    <scope>NUCLEOTIDE SEQUENCE [LARGE SCALE GENOMIC DNA]</scope>
    <source>
        <strain evidence="2">JCM 13501</strain>
    </source>
</reference>
<accession>A0ABQ2H2F2</accession>
<protein>
    <recommendedName>
        <fullName evidence="3">Transposase</fullName>
    </recommendedName>
</protein>
<evidence type="ECO:0000313" key="1">
    <source>
        <dbReference type="EMBL" id="GGM25235.1"/>
    </source>
</evidence>